<dbReference type="GO" id="GO:0030018">
    <property type="term" value="C:Z disc"/>
    <property type="evidence" value="ECO:0007669"/>
    <property type="project" value="TreeGrafter"/>
</dbReference>
<dbReference type="PANTHER" id="PTHR46399">
    <property type="entry name" value="B30.2/SPRY DOMAIN-CONTAINING PROTEIN"/>
    <property type="match status" value="1"/>
</dbReference>
<accession>A0AAV4GSV0</accession>
<protein>
    <submittedName>
        <fullName evidence="1">Ryanodine receptor</fullName>
    </submittedName>
</protein>
<comment type="caution">
    <text evidence="1">The sequence shown here is derived from an EMBL/GenBank/DDBJ whole genome shotgun (WGS) entry which is preliminary data.</text>
</comment>
<dbReference type="EMBL" id="BMAT01008566">
    <property type="protein sequence ID" value="GFR88454.1"/>
    <property type="molecule type" value="Genomic_DNA"/>
</dbReference>
<dbReference type="GO" id="GO:0042383">
    <property type="term" value="C:sarcolemma"/>
    <property type="evidence" value="ECO:0007669"/>
    <property type="project" value="TreeGrafter"/>
</dbReference>
<name>A0AAV4GSV0_9GAST</name>
<dbReference type="AlphaFoldDB" id="A0AAV4GSV0"/>
<keyword evidence="1" id="KW-0675">Receptor</keyword>
<keyword evidence="2" id="KW-1185">Reference proteome</keyword>
<dbReference type="GO" id="GO:0006941">
    <property type="term" value="P:striated muscle contraction"/>
    <property type="evidence" value="ECO:0007669"/>
    <property type="project" value="TreeGrafter"/>
</dbReference>
<sequence>MFHPPSIQTFTRNAEMVLQYINASRGEPGPMVTTTIDLGISLLRGGNTVVQKRMLQALKDKKDVGFFTSMSGFMQQCR</sequence>
<dbReference type="GO" id="GO:0033017">
    <property type="term" value="C:sarcoplasmic reticulum membrane"/>
    <property type="evidence" value="ECO:0007669"/>
    <property type="project" value="TreeGrafter"/>
</dbReference>
<dbReference type="GO" id="GO:0034704">
    <property type="term" value="C:calcium channel complex"/>
    <property type="evidence" value="ECO:0007669"/>
    <property type="project" value="TreeGrafter"/>
</dbReference>
<reference evidence="1 2" key="1">
    <citation type="journal article" date="2021" name="Elife">
        <title>Chloroplast acquisition without the gene transfer in kleptoplastic sea slugs, Plakobranchus ocellatus.</title>
        <authorList>
            <person name="Maeda T."/>
            <person name="Takahashi S."/>
            <person name="Yoshida T."/>
            <person name="Shimamura S."/>
            <person name="Takaki Y."/>
            <person name="Nagai Y."/>
            <person name="Toyoda A."/>
            <person name="Suzuki Y."/>
            <person name="Arimoto A."/>
            <person name="Ishii H."/>
            <person name="Satoh N."/>
            <person name="Nishiyama T."/>
            <person name="Hasebe M."/>
            <person name="Maruyama T."/>
            <person name="Minagawa J."/>
            <person name="Obokata J."/>
            <person name="Shigenobu S."/>
        </authorList>
    </citation>
    <scope>NUCLEOTIDE SEQUENCE [LARGE SCALE GENOMIC DNA]</scope>
</reference>
<proteinExistence type="predicted"/>
<dbReference type="PANTHER" id="PTHR46399:SF8">
    <property type="entry name" value="B30.2_SPRY DOMAIN-CONTAINING PROTEIN"/>
    <property type="match status" value="1"/>
</dbReference>
<dbReference type="Proteomes" id="UP000762676">
    <property type="component" value="Unassembled WGS sequence"/>
</dbReference>
<evidence type="ECO:0000313" key="1">
    <source>
        <dbReference type="EMBL" id="GFR88454.1"/>
    </source>
</evidence>
<dbReference type="GO" id="GO:0005790">
    <property type="term" value="C:smooth endoplasmic reticulum"/>
    <property type="evidence" value="ECO:0007669"/>
    <property type="project" value="TreeGrafter"/>
</dbReference>
<gene>
    <name evidence="1" type="ORF">ElyMa_004252700</name>
</gene>
<dbReference type="GO" id="GO:0005219">
    <property type="term" value="F:ryanodine-sensitive calcium-release channel activity"/>
    <property type="evidence" value="ECO:0007669"/>
    <property type="project" value="TreeGrafter"/>
</dbReference>
<evidence type="ECO:0000313" key="2">
    <source>
        <dbReference type="Proteomes" id="UP000762676"/>
    </source>
</evidence>
<dbReference type="GO" id="GO:0014808">
    <property type="term" value="P:release of sequestered calcium ion into cytosol by sarcoplasmic reticulum"/>
    <property type="evidence" value="ECO:0007669"/>
    <property type="project" value="TreeGrafter"/>
</dbReference>
<organism evidence="1 2">
    <name type="scientific">Elysia marginata</name>
    <dbReference type="NCBI Taxonomy" id="1093978"/>
    <lineage>
        <taxon>Eukaryota</taxon>
        <taxon>Metazoa</taxon>
        <taxon>Spiralia</taxon>
        <taxon>Lophotrochozoa</taxon>
        <taxon>Mollusca</taxon>
        <taxon>Gastropoda</taxon>
        <taxon>Heterobranchia</taxon>
        <taxon>Euthyneura</taxon>
        <taxon>Panpulmonata</taxon>
        <taxon>Sacoglossa</taxon>
        <taxon>Placobranchoidea</taxon>
        <taxon>Plakobranchidae</taxon>
        <taxon>Elysia</taxon>
    </lineage>
</organism>
<dbReference type="InterPro" id="IPR015925">
    <property type="entry name" value="Ryanodine_IP3_receptor"/>
</dbReference>